<gene>
    <name evidence="2" type="ORF">GALMADRAFT_260260</name>
</gene>
<feature type="compositionally biased region" description="Polar residues" evidence="1">
    <location>
        <begin position="141"/>
        <end position="154"/>
    </location>
</feature>
<accession>A0A067S3D3</accession>
<feature type="compositionally biased region" description="Acidic residues" evidence="1">
    <location>
        <begin position="379"/>
        <end position="388"/>
    </location>
</feature>
<feature type="region of interest" description="Disordered" evidence="1">
    <location>
        <begin position="632"/>
        <end position="654"/>
    </location>
</feature>
<dbReference type="EMBL" id="KL142454">
    <property type="protein sequence ID" value="KDR65350.1"/>
    <property type="molecule type" value="Genomic_DNA"/>
</dbReference>
<dbReference type="OrthoDB" id="3063746at2759"/>
<evidence type="ECO:0000256" key="1">
    <source>
        <dbReference type="SAM" id="MobiDB-lite"/>
    </source>
</evidence>
<proteinExistence type="predicted"/>
<protein>
    <submittedName>
        <fullName evidence="2">Uncharacterized protein</fullName>
    </submittedName>
</protein>
<feature type="compositionally biased region" description="Basic and acidic residues" evidence="1">
    <location>
        <begin position="267"/>
        <end position="297"/>
    </location>
</feature>
<reference evidence="3" key="1">
    <citation type="journal article" date="2014" name="Proc. Natl. Acad. Sci. U.S.A.">
        <title>Extensive sampling of basidiomycete genomes demonstrates inadequacy of the white-rot/brown-rot paradigm for wood decay fungi.</title>
        <authorList>
            <person name="Riley R."/>
            <person name="Salamov A.A."/>
            <person name="Brown D.W."/>
            <person name="Nagy L.G."/>
            <person name="Floudas D."/>
            <person name="Held B.W."/>
            <person name="Levasseur A."/>
            <person name="Lombard V."/>
            <person name="Morin E."/>
            <person name="Otillar R."/>
            <person name="Lindquist E.A."/>
            <person name="Sun H."/>
            <person name="LaButti K.M."/>
            <person name="Schmutz J."/>
            <person name="Jabbour D."/>
            <person name="Luo H."/>
            <person name="Baker S.E."/>
            <person name="Pisabarro A.G."/>
            <person name="Walton J.D."/>
            <person name="Blanchette R.A."/>
            <person name="Henrissat B."/>
            <person name="Martin F."/>
            <person name="Cullen D."/>
            <person name="Hibbett D.S."/>
            <person name="Grigoriev I.V."/>
        </authorList>
    </citation>
    <scope>NUCLEOTIDE SEQUENCE [LARGE SCALE GENOMIC DNA]</scope>
    <source>
        <strain evidence="3">CBS 339.88</strain>
    </source>
</reference>
<feature type="compositionally biased region" description="Polar residues" evidence="1">
    <location>
        <begin position="249"/>
        <end position="259"/>
    </location>
</feature>
<sequence length="736" mass="80400">MVSSRAKARKKKGEETEEVIVLSDSEVNSEDVVALDPDDTMFKPTASKSKIGTAKPSVKTRSASGMKRKAVDVSDEVLAKDVPESTPVRRNDARSTKRIKSTETTESIVEKQEVIVGSDHGSDGDNTLLSDAETVPANNERAIQSKSSAQSKNIRVTKVAGVRHKDSKNKTQKLNNSDSKVKGNIEQNGNDHATKEPRARTPKKIASRSSVAVKRSGGISAETVKKQTAVHKLSKANNETVPEEDAETDSNLSEGAENSTDNEDDGDIKLVKRQEARRGNLERKVVIASESENRSEESDVDMDEYDLEDSFIDDSEMLTPGSEKNAFVEKLQASGRNTHEKEDDSGGLPKGKGKAAAANSPDWDSSQFNDDGENQKESDAEDSDEEAEAALMQQAIKESLITTPKGSKVQFPSNAASSSNSGRRTFKDLVGSVSKLPSQPSTPTPFKIKDAVNEYRVKKLPKKCQVSNSLLQDALLAEFYVGLPPLSLCVFMTWSEVRGPGQYQFSSWASQCPDMDVDMCLAIMNFVNIGKFINPSRASPRITTALKVTEDGLRSNLMIDGEPAILVSTMYSAVSFLHGVPTTAQRYKYISGVSHTQEWERQVSFIGMAFGQDTLHAQILYDALSYTTRTGSRNQSTNNGFSAQPSRATSTRGGLTAGTRDIALHALDRVPIYDARHTLFDAEKDWTDLANLLPPFLQEVPRGSFVAVAYTCNIYFASEKWNLSPNVQFVVVLGTP</sequence>
<evidence type="ECO:0000313" key="3">
    <source>
        <dbReference type="Proteomes" id="UP000027222"/>
    </source>
</evidence>
<feature type="compositionally biased region" description="Basic and acidic residues" evidence="1">
    <location>
        <begin position="69"/>
        <end position="113"/>
    </location>
</feature>
<feature type="region of interest" description="Disordered" evidence="1">
    <location>
        <begin position="38"/>
        <end position="389"/>
    </location>
</feature>
<keyword evidence="3" id="KW-1185">Reference proteome</keyword>
<feature type="compositionally biased region" description="Acidic residues" evidence="1">
    <location>
        <begin position="298"/>
        <end position="316"/>
    </location>
</feature>
<evidence type="ECO:0000313" key="2">
    <source>
        <dbReference type="EMBL" id="KDR65350.1"/>
    </source>
</evidence>
<feature type="region of interest" description="Disordered" evidence="1">
    <location>
        <begin position="403"/>
        <end position="424"/>
    </location>
</feature>
<feature type="compositionally biased region" description="Polar residues" evidence="1">
    <location>
        <begin position="632"/>
        <end position="653"/>
    </location>
</feature>
<dbReference type="HOGENOM" id="CLU_420951_0_0_1"/>
<dbReference type="STRING" id="685588.A0A067S3D3"/>
<dbReference type="Proteomes" id="UP000027222">
    <property type="component" value="Unassembled WGS sequence"/>
</dbReference>
<name>A0A067S3D3_GALM3</name>
<feature type="compositionally biased region" description="Basic residues" evidence="1">
    <location>
        <begin position="161"/>
        <end position="171"/>
    </location>
</feature>
<dbReference type="AlphaFoldDB" id="A0A067S3D3"/>
<organism evidence="2 3">
    <name type="scientific">Galerina marginata (strain CBS 339.88)</name>
    <dbReference type="NCBI Taxonomy" id="685588"/>
    <lineage>
        <taxon>Eukaryota</taxon>
        <taxon>Fungi</taxon>
        <taxon>Dikarya</taxon>
        <taxon>Basidiomycota</taxon>
        <taxon>Agaricomycotina</taxon>
        <taxon>Agaricomycetes</taxon>
        <taxon>Agaricomycetidae</taxon>
        <taxon>Agaricales</taxon>
        <taxon>Agaricineae</taxon>
        <taxon>Strophariaceae</taxon>
        <taxon>Galerina</taxon>
    </lineage>
</organism>